<dbReference type="GO" id="GO:0046872">
    <property type="term" value="F:metal ion binding"/>
    <property type="evidence" value="ECO:0007669"/>
    <property type="project" value="UniProtKB-KW"/>
</dbReference>
<evidence type="ECO:0000256" key="6">
    <source>
        <dbReference type="ARBA" id="ARBA00023049"/>
    </source>
</evidence>
<organism evidence="10 11">
    <name type="scientific">Eilatimonas milleporae</name>
    <dbReference type="NCBI Taxonomy" id="911205"/>
    <lineage>
        <taxon>Bacteria</taxon>
        <taxon>Pseudomonadati</taxon>
        <taxon>Pseudomonadota</taxon>
        <taxon>Alphaproteobacteria</taxon>
        <taxon>Kordiimonadales</taxon>
        <taxon>Kordiimonadaceae</taxon>
        <taxon>Eilatimonas</taxon>
    </lineage>
</organism>
<dbReference type="GO" id="GO:0004222">
    <property type="term" value="F:metalloendopeptidase activity"/>
    <property type="evidence" value="ECO:0007669"/>
    <property type="project" value="TreeGrafter"/>
</dbReference>
<name>A0A3M0CH96_9PROT</name>
<feature type="region of interest" description="Disordered" evidence="8">
    <location>
        <begin position="1"/>
        <end position="27"/>
    </location>
</feature>
<dbReference type="InterPro" id="IPR016047">
    <property type="entry name" value="M23ase_b-sheet_dom"/>
</dbReference>
<dbReference type="InterPro" id="IPR050570">
    <property type="entry name" value="Cell_wall_metabolism_enzyme"/>
</dbReference>
<sequence>MDRMQPPVRTVPHPESRRRHPYRQTRRRRAGAAVLLSVLGVMPVPAVPIATTGTATAQETPEDARKRLDAVETELQARQTRQDDLRKTAGVLESEAGTLASRLVALAADIQDAERRATRLETRIADLSTEERAQRIRLEDSQKTSTHLLAALESLSRRPATLALLRPGEAVRTARSARVMATLMPQIQTQAAGLRTDLARLKDLQRSLSAERFALKDTLEDLSIRRTSLARLRTEKTRAARQSRAEAAFEAARILRLAEEADSLQSLIEKLEREADAARKRAAREAAAAAARRSRPATPAPPTLVRPDAITGQPLSAVRGRLPYPAAGSVSMTFGQRDGAVRSRGIRIRSRAGAQIIAPYEGQILFAGPYRGYGRLLIIAHSGGYHSLLAGLGDLYARTGEWVLTGEPVGAMAVEQPATANEGGLYMELRHAGQAIDPLPWLSRQSASAAP</sequence>
<feature type="coiled-coil region" evidence="7">
    <location>
        <begin position="103"/>
        <end position="130"/>
    </location>
</feature>
<dbReference type="InParanoid" id="A0A3M0CH96"/>
<evidence type="ECO:0000256" key="5">
    <source>
        <dbReference type="ARBA" id="ARBA00022833"/>
    </source>
</evidence>
<feature type="region of interest" description="Disordered" evidence="8">
    <location>
        <begin position="282"/>
        <end position="309"/>
    </location>
</feature>
<evidence type="ECO:0000256" key="8">
    <source>
        <dbReference type="SAM" id="MobiDB-lite"/>
    </source>
</evidence>
<evidence type="ECO:0000313" key="11">
    <source>
        <dbReference type="Proteomes" id="UP000271227"/>
    </source>
</evidence>
<keyword evidence="2" id="KW-0645">Protease</keyword>
<dbReference type="PANTHER" id="PTHR21666">
    <property type="entry name" value="PEPTIDASE-RELATED"/>
    <property type="match status" value="1"/>
</dbReference>
<evidence type="ECO:0000256" key="7">
    <source>
        <dbReference type="SAM" id="Coils"/>
    </source>
</evidence>
<evidence type="ECO:0000256" key="4">
    <source>
        <dbReference type="ARBA" id="ARBA00022801"/>
    </source>
</evidence>
<keyword evidence="3" id="KW-0479">Metal-binding</keyword>
<reference evidence="10 11" key="1">
    <citation type="submission" date="2018-10" db="EMBL/GenBank/DDBJ databases">
        <title>Genomic Encyclopedia of Archaeal and Bacterial Type Strains, Phase II (KMG-II): from individual species to whole genera.</title>
        <authorList>
            <person name="Goeker M."/>
        </authorList>
    </citation>
    <scope>NUCLEOTIDE SEQUENCE [LARGE SCALE GENOMIC DNA]</scope>
    <source>
        <strain evidence="10 11">DSM 25217</strain>
    </source>
</reference>
<keyword evidence="7" id="KW-0175">Coiled coil</keyword>
<proteinExistence type="predicted"/>
<evidence type="ECO:0000256" key="2">
    <source>
        <dbReference type="ARBA" id="ARBA00022670"/>
    </source>
</evidence>
<evidence type="ECO:0000256" key="1">
    <source>
        <dbReference type="ARBA" id="ARBA00001947"/>
    </source>
</evidence>
<dbReference type="CDD" id="cd12797">
    <property type="entry name" value="M23_peptidase"/>
    <property type="match status" value="1"/>
</dbReference>
<dbReference type="Gene3D" id="2.70.70.10">
    <property type="entry name" value="Glucose Permease (Domain IIA)"/>
    <property type="match status" value="1"/>
</dbReference>
<feature type="domain" description="M23ase beta-sheet core" evidence="9">
    <location>
        <begin position="343"/>
        <end position="438"/>
    </location>
</feature>
<dbReference type="EMBL" id="REFR01000011">
    <property type="protein sequence ID" value="RMB07890.1"/>
    <property type="molecule type" value="Genomic_DNA"/>
</dbReference>
<keyword evidence="11" id="KW-1185">Reference proteome</keyword>
<dbReference type="GO" id="GO:0006508">
    <property type="term" value="P:proteolysis"/>
    <property type="evidence" value="ECO:0007669"/>
    <property type="project" value="UniProtKB-KW"/>
</dbReference>
<accession>A0A3M0CH96</accession>
<dbReference type="AlphaFoldDB" id="A0A3M0CH96"/>
<gene>
    <name evidence="10" type="ORF">BXY39_1983</name>
</gene>
<comment type="cofactor">
    <cofactor evidence="1">
        <name>Zn(2+)</name>
        <dbReference type="ChEBI" id="CHEBI:29105"/>
    </cofactor>
</comment>
<evidence type="ECO:0000256" key="3">
    <source>
        <dbReference type="ARBA" id="ARBA00022723"/>
    </source>
</evidence>
<protein>
    <submittedName>
        <fullName evidence="10">Septal ring factor EnvC (AmiA/AmiB activator)</fullName>
    </submittedName>
</protein>
<comment type="caution">
    <text evidence="10">The sequence shown here is derived from an EMBL/GenBank/DDBJ whole genome shotgun (WGS) entry which is preliminary data.</text>
</comment>
<dbReference type="InterPro" id="IPR011055">
    <property type="entry name" value="Dup_hybrid_motif"/>
</dbReference>
<dbReference type="Pfam" id="PF01551">
    <property type="entry name" value="Peptidase_M23"/>
    <property type="match status" value="1"/>
</dbReference>
<dbReference type="PANTHER" id="PTHR21666:SF288">
    <property type="entry name" value="CELL DIVISION PROTEIN YTFB"/>
    <property type="match status" value="1"/>
</dbReference>
<keyword evidence="6" id="KW-0482">Metalloprotease</keyword>
<dbReference type="SUPFAM" id="SSF51261">
    <property type="entry name" value="Duplicated hybrid motif"/>
    <property type="match status" value="1"/>
</dbReference>
<keyword evidence="4" id="KW-0378">Hydrolase</keyword>
<keyword evidence="5" id="KW-0862">Zinc</keyword>
<feature type="compositionally biased region" description="Basic residues" evidence="8">
    <location>
        <begin position="16"/>
        <end position="27"/>
    </location>
</feature>
<dbReference type="Proteomes" id="UP000271227">
    <property type="component" value="Unassembled WGS sequence"/>
</dbReference>
<evidence type="ECO:0000313" key="10">
    <source>
        <dbReference type="EMBL" id="RMB07890.1"/>
    </source>
</evidence>
<evidence type="ECO:0000259" key="9">
    <source>
        <dbReference type="Pfam" id="PF01551"/>
    </source>
</evidence>